<dbReference type="PANTHER" id="PTHR31302:SF31">
    <property type="entry name" value="PHOSPHODIESTERASE YAEI"/>
    <property type="match status" value="1"/>
</dbReference>
<dbReference type="GO" id="GO:0046872">
    <property type="term" value="F:metal ion binding"/>
    <property type="evidence" value="ECO:0007669"/>
    <property type="project" value="UniProtKB-KW"/>
</dbReference>
<dbReference type="SUPFAM" id="SSF56300">
    <property type="entry name" value="Metallo-dependent phosphatases"/>
    <property type="match status" value="1"/>
</dbReference>
<dbReference type="PANTHER" id="PTHR31302">
    <property type="entry name" value="TRANSMEMBRANE PROTEIN WITH METALLOPHOSPHOESTERASE DOMAIN-RELATED"/>
    <property type="match status" value="1"/>
</dbReference>
<feature type="domain" description="Calcineurin-like phosphoesterase" evidence="3">
    <location>
        <begin position="7"/>
        <end position="162"/>
    </location>
</feature>
<dbReference type="GO" id="GO:0008758">
    <property type="term" value="F:UDP-2,3-diacylglucosamine hydrolase activity"/>
    <property type="evidence" value="ECO:0007669"/>
    <property type="project" value="TreeGrafter"/>
</dbReference>
<proteinExistence type="predicted"/>
<dbReference type="GO" id="GO:0016020">
    <property type="term" value="C:membrane"/>
    <property type="evidence" value="ECO:0007669"/>
    <property type="project" value="GOC"/>
</dbReference>
<evidence type="ECO:0000313" key="4">
    <source>
        <dbReference type="EMBL" id="KKL93560.1"/>
    </source>
</evidence>
<dbReference type="InterPro" id="IPR051158">
    <property type="entry name" value="Metallophosphoesterase_sf"/>
</dbReference>
<dbReference type="InterPro" id="IPR029052">
    <property type="entry name" value="Metallo-depent_PP-like"/>
</dbReference>
<comment type="caution">
    <text evidence="4">The sequence shown here is derived from an EMBL/GenBank/DDBJ whole genome shotgun (WGS) entry which is preliminary data.</text>
</comment>
<keyword evidence="1" id="KW-0479">Metal-binding</keyword>
<keyword evidence="2" id="KW-0378">Hydrolase</keyword>
<evidence type="ECO:0000256" key="1">
    <source>
        <dbReference type="ARBA" id="ARBA00022723"/>
    </source>
</evidence>
<evidence type="ECO:0000256" key="2">
    <source>
        <dbReference type="ARBA" id="ARBA00022801"/>
    </source>
</evidence>
<accession>A0A0F9IIB7</accession>
<dbReference type="Pfam" id="PF00149">
    <property type="entry name" value="Metallophos"/>
    <property type="match status" value="1"/>
</dbReference>
<protein>
    <recommendedName>
        <fullName evidence="3">Calcineurin-like phosphoesterase domain-containing protein</fullName>
    </recommendedName>
</protein>
<dbReference type="GO" id="GO:0009245">
    <property type="term" value="P:lipid A biosynthetic process"/>
    <property type="evidence" value="ECO:0007669"/>
    <property type="project" value="TreeGrafter"/>
</dbReference>
<organism evidence="4">
    <name type="scientific">marine sediment metagenome</name>
    <dbReference type="NCBI Taxonomy" id="412755"/>
    <lineage>
        <taxon>unclassified sequences</taxon>
        <taxon>metagenomes</taxon>
        <taxon>ecological metagenomes</taxon>
    </lineage>
</organism>
<evidence type="ECO:0000259" key="3">
    <source>
        <dbReference type="Pfam" id="PF00149"/>
    </source>
</evidence>
<sequence length="231" mass="25628">MVGSAMLKRALALVKESNPDMIVLLGDYISSSLDRFTQKYKKINSEHTNDFLKVFRDISAPMGVYAVLGNHDFWSGRAAVEMLVKGLPNAKWLRNEGIVIMQGGEHLMIAGVDDYWHSYSLERALGKSDVCKVLLSHNPDVNMDIDRKGRHVDLVLSGHTHGGQIVLPFVGALFLPVKTGRRYQEGIVQDGQRLTFVSRGVGTVILPFRLKCPPEVSVLTLRSVKRATGKT</sequence>
<dbReference type="InterPro" id="IPR004843">
    <property type="entry name" value="Calcineurin-like_PHP"/>
</dbReference>
<name>A0A0F9IIB7_9ZZZZ</name>
<reference evidence="4" key="1">
    <citation type="journal article" date="2015" name="Nature">
        <title>Complex archaea that bridge the gap between prokaryotes and eukaryotes.</title>
        <authorList>
            <person name="Spang A."/>
            <person name="Saw J.H."/>
            <person name="Jorgensen S.L."/>
            <person name="Zaremba-Niedzwiedzka K."/>
            <person name="Martijn J."/>
            <person name="Lind A.E."/>
            <person name="van Eijk R."/>
            <person name="Schleper C."/>
            <person name="Guy L."/>
            <person name="Ettema T.J."/>
        </authorList>
    </citation>
    <scope>NUCLEOTIDE SEQUENCE</scope>
</reference>
<dbReference type="AlphaFoldDB" id="A0A0F9IIB7"/>
<dbReference type="Gene3D" id="3.60.21.10">
    <property type="match status" value="1"/>
</dbReference>
<dbReference type="EMBL" id="LAZR01019152">
    <property type="protein sequence ID" value="KKL93560.1"/>
    <property type="molecule type" value="Genomic_DNA"/>
</dbReference>
<gene>
    <name evidence="4" type="ORF">LCGC14_1873450</name>
</gene>